<accession>A0A5M9JJ67</accession>
<evidence type="ECO:0000259" key="4">
    <source>
        <dbReference type="PROSITE" id="PS50157"/>
    </source>
</evidence>
<keyword evidence="3" id="KW-0812">Transmembrane</keyword>
<dbReference type="GO" id="GO:0008270">
    <property type="term" value="F:zinc ion binding"/>
    <property type="evidence" value="ECO:0007669"/>
    <property type="project" value="UniProtKB-KW"/>
</dbReference>
<feature type="region of interest" description="Disordered" evidence="2">
    <location>
        <begin position="368"/>
        <end position="423"/>
    </location>
</feature>
<feature type="compositionally biased region" description="Basic and acidic residues" evidence="2">
    <location>
        <begin position="395"/>
        <end position="405"/>
    </location>
</feature>
<dbReference type="PROSITE" id="PS00028">
    <property type="entry name" value="ZINC_FINGER_C2H2_1"/>
    <property type="match status" value="1"/>
</dbReference>
<reference evidence="5 6" key="1">
    <citation type="submission" date="2019-06" db="EMBL/GenBank/DDBJ databases">
        <title>Genome Sequence of the Brown Rot Fungal Pathogen Monilinia fructicola.</title>
        <authorList>
            <person name="De Miccolis Angelini R.M."/>
            <person name="Landi L."/>
            <person name="Abate D."/>
            <person name="Pollastro S."/>
            <person name="Romanazzi G."/>
            <person name="Faretra F."/>
        </authorList>
    </citation>
    <scope>NUCLEOTIDE SEQUENCE [LARGE SCALE GENOMIC DNA]</scope>
    <source>
        <strain evidence="5 6">Mfrc123</strain>
    </source>
</reference>
<keyword evidence="1" id="KW-0863">Zinc-finger</keyword>
<gene>
    <name evidence="5" type="ORF">EYC84_007767</name>
</gene>
<evidence type="ECO:0000256" key="3">
    <source>
        <dbReference type="SAM" id="Phobius"/>
    </source>
</evidence>
<dbReference type="EMBL" id="VICG01000009">
    <property type="protein sequence ID" value="KAA8568777.1"/>
    <property type="molecule type" value="Genomic_DNA"/>
</dbReference>
<feature type="region of interest" description="Disordered" evidence="2">
    <location>
        <begin position="499"/>
        <end position="579"/>
    </location>
</feature>
<evidence type="ECO:0000313" key="5">
    <source>
        <dbReference type="EMBL" id="KAA8568777.1"/>
    </source>
</evidence>
<feature type="compositionally biased region" description="Acidic residues" evidence="2">
    <location>
        <begin position="268"/>
        <end position="285"/>
    </location>
</feature>
<feature type="transmembrane region" description="Helical" evidence="3">
    <location>
        <begin position="124"/>
        <end position="144"/>
    </location>
</feature>
<feature type="compositionally biased region" description="Low complexity" evidence="2">
    <location>
        <begin position="173"/>
        <end position="185"/>
    </location>
</feature>
<feature type="compositionally biased region" description="Basic and acidic residues" evidence="2">
    <location>
        <begin position="517"/>
        <end position="527"/>
    </location>
</feature>
<protein>
    <recommendedName>
        <fullName evidence="4">C2H2-type domain-containing protein</fullName>
    </recommendedName>
</protein>
<keyword evidence="1" id="KW-0862">Zinc</keyword>
<organism evidence="5 6">
    <name type="scientific">Monilinia fructicola</name>
    <name type="common">Brown rot fungus</name>
    <name type="synonym">Ciboria fructicola</name>
    <dbReference type="NCBI Taxonomy" id="38448"/>
    <lineage>
        <taxon>Eukaryota</taxon>
        <taxon>Fungi</taxon>
        <taxon>Dikarya</taxon>
        <taxon>Ascomycota</taxon>
        <taxon>Pezizomycotina</taxon>
        <taxon>Leotiomycetes</taxon>
        <taxon>Helotiales</taxon>
        <taxon>Sclerotiniaceae</taxon>
        <taxon>Monilinia</taxon>
    </lineage>
</organism>
<dbReference type="InterPro" id="IPR013087">
    <property type="entry name" value="Znf_C2H2_type"/>
</dbReference>
<evidence type="ECO:0000313" key="6">
    <source>
        <dbReference type="Proteomes" id="UP000322873"/>
    </source>
</evidence>
<feature type="region of interest" description="Disordered" evidence="2">
    <location>
        <begin position="218"/>
        <end position="304"/>
    </location>
</feature>
<dbReference type="PROSITE" id="PS50157">
    <property type="entry name" value="ZINC_FINGER_C2H2_2"/>
    <property type="match status" value="1"/>
</dbReference>
<feature type="transmembrane region" description="Helical" evidence="3">
    <location>
        <begin position="66"/>
        <end position="85"/>
    </location>
</feature>
<feature type="region of interest" description="Disordered" evidence="2">
    <location>
        <begin position="448"/>
        <end position="477"/>
    </location>
</feature>
<evidence type="ECO:0000256" key="2">
    <source>
        <dbReference type="SAM" id="MobiDB-lite"/>
    </source>
</evidence>
<keyword evidence="1" id="KW-0479">Metal-binding</keyword>
<evidence type="ECO:0000256" key="1">
    <source>
        <dbReference type="PROSITE-ProRule" id="PRU00042"/>
    </source>
</evidence>
<keyword evidence="3" id="KW-1133">Transmembrane helix</keyword>
<proteinExistence type="predicted"/>
<keyword evidence="6" id="KW-1185">Reference proteome</keyword>
<dbReference type="Proteomes" id="UP000322873">
    <property type="component" value="Unassembled WGS sequence"/>
</dbReference>
<name>A0A5M9JJ67_MONFR</name>
<feature type="region of interest" description="Disordered" evidence="2">
    <location>
        <begin position="163"/>
        <end position="197"/>
    </location>
</feature>
<sequence>MKSSSSSSSSSASTTDDSLIDSLKFPCLFYAFQSLNFRPHYTTRTIPSLSSNPTQFTKPNQANFDLLSKLFCLALILLLIIASRIEGRLSEFESGTKEINLVDMASSKVITFISHPSQYTYQTYLFIGALLIIPIFLIGNSAFLETYRPSSTYAVYKIRGSYPRQSHSRNHSHSISGGSLISSSRVTRRKSVSSNVTSNTSNVAALVAAVREAGDNSLAMPISTRRSTMHKNASRSGPMGSLPSPPSSLPTHRSRSNAAVKTERGESAIDDDNNDEEMEDDEDDDFTKNRMRRASEGSQLLKDGKKANANDLKCDKCGKGYKHSSCLSKHLWEHTPEWSFTSKLLISKHQQVQLLEAAAVLVNMNQDAAANTPPDSAKDFQSDDQDSASPAASGSEDHDIDDRASSADTTPPPASMRHPYADGSYNYPKRYLGEIEYGRQSGIGFYPGSAPAGFGHARHQSRERRPPSSGMNGNKEDEGLTAAIELLSCGFASPGTPRSGLLIPQDAPLFTPSLPPRQRESFARESFTRGSYDPHQIHGDGDVQMEDGYDSVGDEDDYDRLSRGRSDEDDDGVFGRMEE</sequence>
<feature type="domain" description="C2H2-type" evidence="4">
    <location>
        <begin position="312"/>
        <end position="339"/>
    </location>
</feature>
<feature type="compositionally biased region" description="Acidic residues" evidence="2">
    <location>
        <begin position="543"/>
        <end position="558"/>
    </location>
</feature>
<dbReference type="AlphaFoldDB" id="A0A5M9JJ67"/>
<keyword evidence="3" id="KW-0472">Membrane</keyword>
<dbReference type="VEuPathDB" id="FungiDB:MFRU_012g02560"/>
<comment type="caution">
    <text evidence="5">The sequence shown here is derived from an EMBL/GenBank/DDBJ whole genome shotgun (WGS) entry which is preliminary data.</text>
</comment>